<dbReference type="InterPro" id="IPR008969">
    <property type="entry name" value="CarboxyPept-like_regulatory"/>
</dbReference>
<dbReference type="Gene3D" id="2.40.170.20">
    <property type="entry name" value="TonB-dependent receptor, beta-barrel domain"/>
    <property type="match status" value="1"/>
</dbReference>
<proteinExistence type="inferred from homology"/>
<dbReference type="Proteomes" id="UP000503278">
    <property type="component" value="Chromosome"/>
</dbReference>
<gene>
    <name evidence="13" type="ORF">HH214_15970</name>
</gene>
<evidence type="ECO:0000256" key="5">
    <source>
        <dbReference type="ARBA" id="ARBA00023077"/>
    </source>
</evidence>
<evidence type="ECO:0000256" key="2">
    <source>
        <dbReference type="ARBA" id="ARBA00022448"/>
    </source>
</evidence>
<evidence type="ECO:0000256" key="10">
    <source>
        <dbReference type="SAM" id="SignalP"/>
    </source>
</evidence>
<dbReference type="KEGG" id="mrob:HH214_15970"/>
<dbReference type="PROSITE" id="PS52016">
    <property type="entry name" value="TONB_DEPENDENT_REC_3"/>
    <property type="match status" value="1"/>
</dbReference>
<dbReference type="InterPro" id="IPR012910">
    <property type="entry name" value="Plug_dom"/>
</dbReference>
<dbReference type="Pfam" id="PF07715">
    <property type="entry name" value="Plug"/>
    <property type="match status" value="1"/>
</dbReference>
<organism evidence="13 14">
    <name type="scientific">Mucilaginibacter robiniae</name>
    <dbReference type="NCBI Taxonomy" id="2728022"/>
    <lineage>
        <taxon>Bacteria</taxon>
        <taxon>Pseudomonadati</taxon>
        <taxon>Bacteroidota</taxon>
        <taxon>Sphingobacteriia</taxon>
        <taxon>Sphingobacteriales</taxon>
        <taxon>Sphingobacteriaceae</taxon>
        <taxon>Mucilaginibacter</taxon>
    </lineage>
</organism>
<evidence type="ECO:0000256" key="9">
    <source>
        <dbReference type="RuleBase" id="RU003357"/>
    </source>
</evidence>
<keyword evidence="3 8" id="KW-1134">Transmembrane beta strand</keyword>
<dbReference type="InterPro" id="IPR023997">
    <property type="entry name" value="TonB-dep_OMP_SusC/RagA_CS"/>
</dbReference>
<dbReference type="Pfam" id="PF00593">
    <property type="entry name" value="TonB_dep_Rec_b-barrel"/>
    <property type="match status" value="1"/>
</dbReference>
<keyword evidence="7 8" id="KW-0998">Cell outer membrane</keyword>
<accession>A0A7L5E4M9</accession>
<dbReference type="Gene3D" id="2.60.40.1120">
    <property type="entry name" value="Carboxypeptidase-like, regulatory domain"/>
    <property type="match status" value="1"/>
</dbReference>
<keyword evidence="2 8" id="KW-0813">Transport</keyword>
<dbReference type="InterPro" id="IPR000531">
    <property type="entry name" value="Beta-barrel_TonB"/>
</dbReference>
<comment type="subcellular location">
    <subcellularLocation>
        <location evidence="1 8">Cell outer membrane</location>
        <topology evidence="1 8">Multi-pass membrane protein</topology>
    </subcellularLocation>
</comment>
<comment type="similarity">
    <text evidence="8 9">Belongs to the TonB-dependent receptor family.</text>
</comment>
<dbReference type="SUPFAM" id="SSF56935">
    <property type="entry name" value="Porins"/>
    <property type="match status" value="1"/>
</dbReference>
<dbReference type="GO" id="GO:0009279">
    <property type="term" value="C:cell outer membrane"/>
    <property type="evidence" value="ECO:0007669"/>
    <property type="project" value="UniProtKB-SubCell"/>
</dbReference>
<evidence type="ECO:0000256" key="8">
    <source>
        <dbReference type="PROSITE-ProRule" id="PRU01360"/>
    </source>
</evidence>
<evidence type="ECO:0000256" key="6">
    <source>
        <dbReference type="ARBA" id="ARBA00023136"/>
    </source>
</evidence>
<evidence type="ECO:0000256" key="1">
    <source>
        <dbReference type="ARBA" id="ARBA00004571"/>
    </source>
</evidence>
<feature type="domain" description="TonB-dependent receptor plug" evidence="12">
    <location>
        <begin position="119"/>
        <end position="228"/>
    </location>
</feature>
<dbReference type="Gene3D" id="2.170.130.10">
    <property type="entry name" value="TonB-dependent receptor, plug domain"/>
    <property type="match status" value="1"/>
</dbReference>
<keyword evidence="10" id="KW-0732">Signal</keyword>
<evidence type="ECO:0000259" key="11">
    <source>
        <dbReference type="Pfam" id="PF00593"/>
    </source>
</evidence>
<dbReference type="RefSeq" id="WP_169609281.1">
    <property type="nucleotide sequence ID" value="NZ_CP051682.1"/>
</dbReference>
<dbReference type="NCBIfam" id="TIGR04056">
    <property type="entry name" value="OMP_RagA_SusC"/>
    <property type="match status" value="1"/>
</dbReference>
<dbReference type="EMBL" id="CP051682">
    <property type="protein sequence ID" value="QJD97259.1"/>
    <property type="molecule type" value="Genomic_DNA"/>
</dbReference>
<feature type="domain" description="TonB-dependent receptor-like beta-barrel" evidence="11">
    <location>
        <begin position="391"/>
        <end position="865"/>
    </location>
</feature>
<dbReference type="InterPro" id="IPR037066">
    <property type="entry name" value="Plug_dom_sf"/>
</dbReference>
<feature type="signal peptide" evidence="10">
    <location>
        <begin position="1"/>
        <end position="21"/>
    </location>
</feature>
<dbReference type="Pfam" id="PF13715">
    <property type="entry name" value="CarbopepD_reg_2"/>
    <property type="match status" value="1"/>
</dbReference>
<protein>
    <submittedName>
        <fullName evidence="13">SusC/RagA family TonB-linked outer membrane protein</fullName>
    </submittedName>
</protein>
<evidence type="ECO:0000313" key="13">
    <source>
        <dbReference type="EMBL" id="QJD97259.1"/>
    </source>
</evidence>
<dbReference type="InterPro" id="IPR036942">
    <property type="entry name" value="Beta-barrel_TonB_sf"/>
</dbReference>
<keyword evidence="14" id="KW-1185">Reference proteome</keyword>
<dbReference type="SUPFAM" id="SSF49464">
    <property type="entry name" value="Carboxypeptidase regulatory domain-like"/>
    <property type="match status" value="1"/>
</dbReference>
<evidence type="ECO:0000256" key="3">
    <source>
        <dbReference type="ARBA" id="ARBA00022452"/>
    </source>
</evidence>
<evidence type="ECO:0000256" key="4">
    <source>
        <dbReference type="ARBA" id="ARBA00022692"/>
    </source>
</evidence>
<evidence type="ECO:0000256" key="7">
    <source>
        <dbReference type="ARBA" id="ARBA00023237"/>
    </source>
</evidence>
<name>A0A7L5E4M9_9SPHI</name>
<reference evidence="13 14" key="1">
    <citation type="submission" date="2020-04" db="EMBL/GenBank/DDBJ databases">
        <title>Genome sequencing of novel species.</title>
        <authorList>
            <person name="Heo J."/>
            <person name="Kim S.-J."/>
            <person name="Kim J.-S."/>
            <person name="Hong S.-B."/>
            <person name="Kwon S.-W."/>
        </authorList>
    </citation>
    <scope>NUCLEOTIDE SEQUENCE [LARGE SCALE GENOMIC DNA]</scope>
    <source>
        <strain evidence="13 14">F39-2</strain>
    </source>
</reference>
<keyword evidence="5 9" id="KW-0798">TonB box</keyword>
<dbReference type="InterPro" id="IPR023996">
    <property type="entry name" value="TonB-dep_OMP_SusC/RagA"/>
</dbReference>
<keyword evidence="6 8" id="KW-0472">Membrane</keyword>
<dbReference type="AlphaFoldDB" id="A0A7L5E4M9"/>
<keyword evidence="4 8" id="KW-0812">Transmembrane</keyword>
<sequence>MNKILQKCLWGLGLITASASAQTIQVTGRVVAKDDGSPLPGVSVVVRGTTTGVITNGTGTYTINVPAKSSLLSFSFIGYIRKDTTAAANVNLNVSLVPDSRQLQEVTVTTALGIKRKAKELGYATQTISAKDLTLSKPTNLATGLSGKIAGLQITQANNQIDAGDQIRVVLRGNRSFVGNNQALLVVDGVTVALSYLNSLNPNDVESINTLKGANAAALYGSEASNGVILVTTKRGQSDGGGAFTYTNTTMLNQLSYFPKLQSQFGGGTGQDAFGFPQYTPYENQNYGDRFDGSLRSIGRTLPDGSIQMVPYANLPNEKKKFFNTGLDEQNDLTYSGGDKSGSVFINIQHLNSKGTTPGDKANRTSARINGTRMYKNLTANYSFDYTQRNYDKSYAQVYNTVINTPAEIPLTSYKDLTSLYGDPNNYFNDYYSSPYFDLANNRQKERKDALLGNLSLNFKATDWLDLFVRGGLSTSTIVGKYTRGAFTYSDFAKASGKSIAVNDIQSSTSDYDQFNSRYNGDFLATFHKQLSTDFNLKVIAGAQLTDQAQQNIGVGAGTLVIPNLFNVSNVSGIPSASESTSRYRTVGVFGDVTLGYKDYLFLHATGRKDKDSRLGKGNRSFFYPSVDASFVFTDAIKALKDNPILSSGKIRASISKVYTVQLIPYQLQSTFSTGSGFPYGSVAGFSVGNTVYDPNLKPEKTVAKEIGLDLGFLHNRITLEASAYTELTSDQEIYSGVNISNATGFTSAVINTGAGRTRGIELALNASPVISLRNGFRWNIGVNYSYNENKAISVYQGLDQLSIGNNNYIVVGRGYPQLLGNDYVKDPQGHVVVNAVTGLPTVNNTLVDFGQVNPKHILGMTTSFSFKNFTLAGTAELRAGAVVYNGFASTLDFSGISYTSAETGRERFIYPNSVIQTSPGVYVKNTNVTTNTGGGGFWADGIRDNVMSNYVTSADFIKIRELSLGYDVPTRYLKPFKFVKKANIALIGRNLFMFRPKSNIYTDPEINANTDNAQGVNNLNQTPPTRLYGFTASIGF</sequence>
<dbReference type="NCBIfam" id="TIGR04057">
    <property type="entry name" value="SusC_RagA_signa"/>
    <property type="match status" value="1"/>
</dbReference>
<evidence type="ECO:0000259" key="12">
    <source>
        <dbReference type="Pfam" id="PF07715"/>
    </source>
</evidence>
<feature type="chain" id="PRO_5029817585" evidence="10">
    <location>
        <begin position="22"/>
        <end position="1037"/>
    </location>
</feature>
<dbReference type="InterPro" id="IPR039426">
    <property type="entry name" value="TonB-dep_rcpt-like"/>
</dbReference>
<evidence type="ECO:0000313" key="14">
    <source>
        <dbReference type="Proteomes" id="UP000503278"/>
    </source>
</evidence>